<keyword evidence="2" id="KW-1185">Reference proteome</keyword>
<protein>
    <submittedName>
        <fullName evidence="1">Uncharacterized protein</fullName>
    </submittedName>
</protein>
<organism evidence="1 2">
    <name type="scientific">Avena sativa</name>
    <name type="common">Oat</name>
    <dbReference type="NCBI Taxonomy" id="4498"/>
    <lineage>
        <taxon>Eukaryota</taxon>
        <taxon>Viridiplantae</taxon>
        <taxon>Streptophyta</taxon>
        <taxon>Embryophyta</taxon>
        <taxon>Tracheophyta</taxon>
        <taxon>Spermatophyta</taxon>
        <taxon>Magnoliopsida</taxon>
        <taxon>Liliopsida</taxon>
        <taxon>Poales</taxon>
        <taxon>Poaceae</taxon>
        <taxon>BOP clade</taxon>
        <taxon>Pooideae</taxon>
        <taxon>Poodae</taxon>
        <taxon>Poeae</taxon>
        <taxon>Poeae Chloroplast Group 1 (Aveneae type)</taxon>
        <taxon>Aveninae</taxon>
        <taxon>Avena</taxon>
    </lineage>
</organism>
<name>A0ACD5UYL1_AVESA</name>
<proteinExistence type="predicted"/>
<reference evidence="1" key="1">
    <citation type="submission" date="2021-05" db="EMBL/GenBank/DDBJ databases">
        <authorList>
            <person name="Scholz U."/>
            <person name="Mascher M."/>
            <person name="Fiebig A."/>
        </authorList>
    </citation>
    <scope>NUCLEOTIDE SEQUENCE [LARGE SCALE GENOMIC DNA]</scope>
</reference>
<evidence type="ECO:0000313" key="2">
    <source>
        <dbReference type="Proteomes" id="UP001732700"/>
    </source>
</evidence>
<evidence type="ECO:0000313" key="1">
    <source>
        <dbReference type="EnsemblPlants" id="AVESA.00010b.r2.2DG0337260.1.CDS.1"/>
    </source>
</evidence>
<accession>A0ACD5UYL1</accession>
<reference evidence="1" key="2">
    <citation type="submission" date="2025-09" db="UniProtKB">
        <authorList>
            <consortium name="EnsemblPlants"/>
        </authorList>
    </citation>
    <scope>IDENTIFICATION</scope>
</reference>
<sequence length="188" mass="19463">MGLCMSSGAATVAAVQADGLAASTAIVLLPTGELREYTPPATAARVLDDSVDAGAGWFLCDADAMGFEGAVSAVGKGEEIRPGQIYFVLPAEARRNGLRREDIAALAVRTSAALVNKASTAGVSGRRRRAGSVSPLVFAPPAEKVDQTSAYSYKTVSALAAKRRQVARAKSAGRMQPRFAPDLTAIPE</sequence>
<dbReference type="EnsemblPlants" id="AVESA.00010b.r2.2DG0337260.1">
    <property type="protein sequence ID" value="AVESA.00010b.r2.2DG0337260.1.CDS.1"/>
    <property type="gene ID" value="AVESA.00010b.r2.2DG0337260"/>
</dbReference>
<dbReference type="Proteomes" id="UP001732700">
    <property type="component" value="Chromosome 2D"/>
</dbReference>